<evidence type="ECO:0000256" key="10">
    <source>
        <dbReference type="ARBA" id="ARBA00029724"/>
    </source>
</evidence>
<keyword evidence="7 13" id="KW-0547">Nucleotide-binding</keyword>
<dbReference type="InterPro" id="IPR002891">
    <property type="entry name" value="APS"/>
</dbReference>
<feature type="domain" description="APS kinase" evidence="15">
    <location>
        <begin position="29"/>
        <end position="177"/>
    </location>
</feature>
<evidence type="ECO:0000313" key="17">
    <source>
        <dbReference type="Proteomes" id="UP000285794"/>
    </source>
</evidence>
<evidence type="ECO:0000256" key="6">
    <source>
        <dbReference type="ARBA" id="ARBA00022679"/>
    </source>
</evidence>
<comment type="function">
    <text evidence="2 13 14">Catalyzes the synthesis of activated sulfate.</text>
</comment>
<keyword evidence="8 13" id="KW-0418">Kinase</keyword>
<dbReference type="Proteomes" id="UP000285794">
    <property type="component" value="Unassembled WGS sequence"/>
</dbReference>
<evidence type="ECO:0000313" key="16">
    <source>
        <dbReference type="EMBL" id="RRG21182.1"/>
    </source>
</evidence>
<dbReference type="GO" id="GO:0000103">
    <property type="term" value="P:sulfate assimilation"/>
    <property type="evidence" value="ECO:0007669"/>
    <property type="project" value="UniProtKB-UniRule"/>
</dbReference>
<comment type="pathway">
    <text evidence="3 13 14">Sulfur metabolism; hydrogen sulfide biosynthesis; sulfite from sulfate: step 2/3.</text>
</comment>
<dbReference type="Gene3D" id="3.40.50.300">
    <property type="entry name" value="P-loop containing nucleotide triphosphate hydrolases"/>
    <property type="match status" value="1"/>
</dbReference>
<evidence type="ECO:0000256" key="3">
    <source>
        <dbReference type="ARBA" id="ARBA00004806"/>
    </source>
</evidence>
<evidence type="ECO:0000256" key="5">
    <source>
        <dbReference type="ARBA" id="ARBA00012121"/>
    </source>
</evidence>
<evidence type="ECO:0000256" key="14">
    <source>
        <dbReference type="RuleBase" id="RU004347"/>
    </source>
</evidence>
<reference evidence="16 17" key="1">
    <citation type="submission" date="2018-07" db="EMBL/GenBank/DDBJ databases">
        <title>Draft genome sequence of Ancylomarina sp. M1P.</title>
        <authorList>
            <person name="Yadav S."/>
            <person name="Villanueva L."/>
            <person name="Damste J.S.S."/>
        </authorList>
    </citation>
    <scope>NUCLEOTIDE SEQUENCE [LARGE SCALE GENOMIC DNA]</scope>
    <source>
        <strain evidence="16 17">M1P</strain>
    </source>
</reference>
<evidence type="ECO:0000256" key="11">
    <source>
        <dbReference type="ARBA" id="ARBA00031393"/>
    </source>
</evidence>
<dbReference type="GO" id="GO:0070814">
    <property type="term" value="P:hydrogen sulfide biosynthetic process"/>
    <property type="evidence" value="ECO:0007669"/>
    <property type="project" value="UniProtKB-UniRule"/>
</dbReference>
<keyword evidence="13" id="KW-0597">Phosphoprotein</keyword>
<dbReference type="RefSeq" id="WP_125030874.1">
    <property type="nucleotide sequence ID" value="NZ_JAPXVP010000008.1"/>
</dbReference>
<organism evidence="16 17">
    <name type="scientific">Ancylomarina euxinus</name>
    <dbReference type="NCBI Taxonomy" id="2283627"/>
    <lineage>
        <taxon>Bacteria</taxon>
        <taxon>Pseudomonadati</taxon>
        <taxon>Bacteroidota</taxon>
        <taxon>Bacteroidia</taxon>
        <taxon>Marinilabiliales</taxon>
        <taxon>Marinifilaceae</taxon>
        <taxon>Ancylomarina</taxon>
    </lineage>
</organism>
<dbReference type="InterPro" id="IPR059117">
    <property type="entry name" value="APS_kinase_dom"/>
</dbReference>
<dbReference type="InterPro" id="IPR027417">
    <property type="entry name" value="P-loop_NTPase"/>
</dbReference>
<evidence type="ECO:0000256" key="2">
    <source>
        <dbReference type="ARBA" id="ARBA00002632"/>
    </source>
</evidence>
<gene>
    <name evidence="13 16" type="primary">cysC</name>
    <name evidence="16" type="ORF">DWB61_10595</name>
</gene>
<name>A0A425Y0C1_9BACT</name>
<comment type="catalytic activity">
    <reaction evidence="1 13 14">
        <text>adenosine 5'-phosphosulfate + ATP = 3'-phosphoadenylyl sulfate + ADP + H(+)</text>
        <dbReference type="Rhea" id="RHEA:24152"/>
        <dbReference type="ChEBI" id="CHEBI:15378"/>
        <dbReference type="ChEBI" id="CHEBI:30616"/>
        <dbReference type="ChEBI" id="CHEBI:58243"/>
        <dbReference type="ChEBI" id="CHEBI:58339"/>
        <dbReference type="ChEBI" id="CHEBI:456216"/>
        <dbReference type="EC" id="2.7.1.25"/>
    </reaction>
</comment>
<feature type="active site" description="Phosphoserine intermediate" evidence="13">
    <location>
        <position position="110"/>
    </location>
</feature>
<keyword evidence="9 13" id="KW-0067">ATP-binding</keyword>
<dbReference type="SUPFAM" id="SSF52540">
    <property type="entry name" value="P-loop containing nucleoside triphosphate hydrolases"/>
    <property type="match status" value="1"/>
</dbReference>
<sequence length="202" mass="22626">MISKATNIHPVFDRIVGREEKEQILNQKARVIWMTGLSGSGKTTIAIGLEKALQKRGFLTQILDGDNIRTGINKNLGFSEEDRTENIRRIAEVSKLFVNCGIITINCFVSPTLAIREQAKEIIGDDDFREIYVNASYEECEKRDVKGLYKKARNGEIKNFTGLDAPFEAPENAFLEIKTADISIEESVKCLVDAILSDIKQA</sequence>
<dbReference type="NCBIfam" id="NF003013">
    <property type="entry name" value="PRK03846.1"/>
    <property type="match status" value="1"/>
</dbReference>
<evidence type="ECO:0000256" key="7">
    <source>
        <dbReference type="ARBA" id="ARBA00022741"/>
    </source>
</evidence>
<evidence type="ECO:0000256" key="8">
    <source>
        <dbReference type="ARBA" id="ARBA00022777"/>
    </source>
</evidence>
<protein>
    <recommendedName>
        <fullName evidence="5 13">Adenylyl-sulfate kinase</fullName>
        <ecNumber evidence="5 13">2.7.1.25</ecNumber>
    </recommendedName>
    <alternativeName>
        <fullName evidence="11 13">APS kinase</fullName>
    </alternativeName>
    <alternativeName>
        <fullName evidence="12 13">ATP adenosine-5'-phosphosulfate 3'-phosphotransferase</fullName>
    </alternativeName>
    <alternativeName>
        <fullName evidence="10 13">Adenosine-5'-phosphosulfate kinase</fullName>
    </alternativeName>
</protein>
<dbReference type="Pfam" id="PF01583">
    <property type="entry name" value="APS_kinase"/>
    <property type="match status" value="1"/>
</dbReference>
<dbReference type="GO" id="GO:0005524">
    <property type="term" value="F:ATP binding"/>
    <property type="evidence" value="ECO:0007669"/>
    <property type="project" value="UniProtKB-UniRule"/>
</dbReference>
<dbReference type="EC" id="2.7.1.25" evidence="5 13"/>
<dbReference type="HAMAP" id="MF_00065">
    <property type="entry name" value="Adenylyl_sulf_kinase"/>
    <property type="match status" value="1"/>
</dbReference>
<dbReference type="EMBL" id="QQWG01000009">
    <property type="protein sequence ID" value="RRG21182.1"/>
    <property type="molecule type" value="Genomic_DNA"/>
</dbReference>
<accession>A0A425Y0C1</accession>
<keyword evidence="6 13" id="KW-0808">Transferase</keyword>
<evidence type="ECO:0000259" key="15">
    <source>
        <dbReference type="Pfam" id="PF01583"/>
    </source>
</evidence>
<comment type="similarity">
    <text evidence="4 13 14">Belongs to the APS kinase family.</text>
</comment>
<comment type="caution">
    <text evidence="16">The sequence shown here is derived from an EMBL/GenBank/DDBJ whole genome shotgun (WGS) entry which is preliminary data.</text>
</comment>
<dbReference type="GO" id="GO:0004020">
    <property type="term" value="F:adenylylsulfate kinase activity"/>
    <property type="evidence" value="ECO:0007669"/>
    <property type="project" value="UniProtKB-UniRule"/>
</dbReference>
<dbReference type="OrthoDB" id="9804504at2"/>
<dbReference type="NCBIfam" id="TIGR00455">
    <property type="entry name" value="apsK"/>
    <property type="match status" value="1"/>
</dbReference>
<proteinExistence type="inferred from homology"/>
<dbReference type="PANTHER" id="PTHR11055">
    <property type="entry name" value="BIFUNCTIONAL 3'-PHOSPHOADENOSINE 5'-PHOSPHOSULFATE SYNTHASE"/>
    <property type="match status" value="1"/>
</dbReference>
<dbReference type="UniPathway" id="UPA00140">
    <property type="reaction ID" value="UER00205"/>
</dbReference>
<dbReference type="PANTHER" id="PTHR11055:SF1">
    <property type="entry name" value="PAPS SYNTHETASE, ISOFORM D"/>
    <property type="match status" value="1"/>
</dbReference>
<evidence type="ECO:0000256" key="13">
    <source>
        <dbReference type="HAMAP-Rule" id="MF_00065"/>
    </source>
</evidence>
<evidence type="ECO:0000256" key="4">
    <source>
        <dbReference type="ARBA" id="ARBA00007008"/>
    </source>
</evidence>
<feature type="binding site" evidence="13">
    <location>
        <begin position="36"/>
        <end position="43"/>
    </location>
    <ligand>
        <name>ATP</name>
        <dbReference type="ChEBI" id="CHEBI:30616"/>
    </ligand>
</feature>
<dbReference type="AlphaFoldDB" id="A0A425Y0C1"/>
<evidence type="ECO:0000256" key="9">
    <source>
        <dbReference type="ARBA" id="ARBA00022840"/>
    </source>
</evidence>
<keyword evidence="17" id="KW-1185">Reference proteome</keyword>
<dbReference type="CDD" id="cd02027">
    <property type="entry name" value="APSK"/>
    <property type="match status" value="1"/>
</dbReference>
<evidence type="ECO:0000256" key="1">
    <source>
        <dbReference type="ARBA" id="ARBA00001823"/>
    </source>
</evidence>
<evidence type="ECO:0000256" key="12">
    <source>
        <dbReference type="ARBA" id="ARBA00031464"/>
    </source>
</evidence>